<evidence type="ECO:0000256" key="2">
    <source>
        <dbReference type="ARBA" id="ARBA00022801"/>
    </source>
</evidence>
<dbReference type="EMBL" id="AP022325">
    <property type="protein sequence ID" value="BBU47930.1"/>
    <property type="molecule type" value="Genomic_DNA"/>
</dbReference>
<keyword evidence="7" id="KW-1185">Reference proteome</keyword>
<dbReference type="GO" id="GO:0004252">
    <property type="term" value="F:serine-type endopeptidase activity"/>
    <property type="evidence" value="ECO:0007669"/>
    <property type="project" value="InterPro"/>
</dbReference>
<dbReference type="Pfam" id="PF00082">
    <property type="entry name" value="Peptidase_S8"/>
    <property type="match status" value="1"/>
</dbReference>
<dbReference type="SUPFAM" id="SSF52743">
    <property type="entry name" value="Subtilisin-like"/>
    <property type="match status" value="1"/>
</dbReference>
<reference evidence="6 7" key="1">
    <citation type="submission" date="2020-01" db="EMBL/GenBank/DDBJ databases">
        <title>Complete genome sequence of Mycoplasma felis strain Myco-2.</title>
        <authorList>
            <person name="Kinoshita Y."/>
            <person name="Niwa H."/>
            <person name="Uchida-Fujii E."/>
            <person name="Nukada T."/>
        </authorList>
    </citation>
    <scope>NUCLEOTIDE SEQUENCE [LARGE SCALE GENOMIC DNA]</scope>
    <source>
        <strain evidence="6 7">Myco-2</strain>
    </source>
</reference>
<dbReference type="AlphaFoldDB" id="A0A809RW98"/>
<keyword evidence="3" id="KW-0720">Serine protease</keyword>
<evidence type="ECO:0000256" key="1">
    <source>
        <dbReference type="ARBA" id="ARBA00022670"/>
    </source>
</evidence>
<evidence type="ECO:0000313" key="6">
    <source>
        <dbReference type="EMBL" id="BBU47930.1"/>
    </source>
</evidence>
<dbReference type="PROSITE" id="PS51892">
    <property type="entry name" value="SUBTILASE"/>
    <property type="match status" value="1"/>
</dbReference>
<evidence type="ECO:0000256" key="4">
    <source>
        <dbReference type="PROSITE-ProRule" id="PRU01240"/>
    </source>
</evidence>
<keyword evidence="1" id="KW-0645">Protease</keyword>
<proteinExistence type="inferred from homology"/>
<dbReference type="Proteomes" id="UP000464317">
    <property type="component" value="Chromosome"/>
</dbReference>
<dbReference type="InterPro" id="IPR036852">
    <property type="entry name" value="Peptidase_S8/S53_dom_sf"/>
</dbReference>
<dbReference type="InterPro" id="IPR023828">
    <property type="entry name" value="Peptidase_S8_Ser-AS"/>
</dbReference>
<dbReference type="Gene3D" id="3.40.50.200">
    <property type="entry name" value="Peptidase S8/S53 domain"/>
    <property type="match status" value="1"/>
</dbReference>
<evidence type="ECO:0000259" key="5">
    <source>
        <dbReference type="Pfam" id="PF00082"/>
    </source>
</evidence>
<accession>A0A809RW98</accession>
<dbReference type="PROSITE" id="PS00138">
    <property type="entry name" value="SUBTILASE_SER"/>
    <property type="match status" value="1"/>
</dbReference>
<name>A0A809RW98_9BACT</name>
<comment type="similarity">
    <text evidence="4">Belongs to the peptidase S8 family.</text>
</comment>
<dbReference type="RefSeq" id="WP_161553334.1">
    <property type="nucleotide sequence ID" value="NZ_AP022325.1"/>
</dbReference>
<comment type="caution">
    <text evidence="4">Lacks conserved residue(s) required for the propagation of feature annotation.</text>
</comment>
<evidence type="ECO:0000256" key="3">
    <source>
        <dbReference type="ARBA" id="ARBA00022825"/>
    </source>
</evidence>
<organism evidence="6 7">
    <name type="scientific">Mycoplasmopsis felis</name>
    <dbReference type="NCBI Taxonomy" id="33923"/>
    <lineage>
        <taxon>Bacteria</taxon>
        <taxon>Bacillati</taxon>
        <taxon>Mycoplasmatota</taxon>
        <taxon>Mycoplasmoidales</taxon>
        <taxon>Metamycoplasmataceae</taxon>
        <taxon>Mycoplasmopsis</taxon>
    </lineage>
</organism>
<dbReference type="InterPro" id="IPR000209">
    <property type="entry name" value="Peptidase_S8/S53_dom"/>
</dbReference>
<dbReference type="KEGG" id="mfel:JPM2_6230"/>
<feature type="domain" description="Peptidase S8/S53" evidence="5">
    <location>
        <begin position="11"/>
        <end position="270"/>
    </location>
</feature>
<protein>
    <recommendedName>
        <fullName evidence="5">Peptidase S8/S53 domain-containing protein</fullName>
    </recommendedName>
</protein>
<dbReference type="GO" id="GO:0006508">
    <property type="term" value="P:proteolysis"/>
    <property type="evidence" value="ECO:0007669"/>
    <property type="project" value="UniProtKB-KW"/>
</dbReference>
<keyword evidence="2" id="KW-0378">Hydrolase</keyword>
<sequence length="398" mass="46112">MNHWRKYNNEEVFVGILESGGVINTSYEAFKWGINNKKEIYYRNHWLFQESFSDHADKLAEIIIGDKFGINKTANLISVQLLLWNGLSGEMEYLLNKTSIINHSWGLKKEHIYKNYNWISEYFDFFIKNNPELINIVSSGNYYDDLENPTKEIDSNALSKNSIVIGSFNSITKQKYNYSQIGNNKNYITTVAPGKFVFEKTKNKDWKEKNKTGTSYSAPVITGMASMLKQSHKEKFAEGPDSIIFKTALLVGSEPIKNQTELISNEVGAGIPNYNKVSRAIENTVIYKINSNKESYFTIKLKKGQKIRAGISYLLDSSENVDTNIDLEFWYYNENLRENQDVLENESNYTNFNIELIESDIYEDGEYYFKIIPLKRKNNKEVQVAFSYLIEENSNEEN</sequence>
<gene>
    <name evidence="6" type="ORF">JPM2_6230</name>
</gene>
<evidence type="ECO:0000313" key="7">
    <source>
        <dbReference type="Proteomes" id="UP000464317"/>
    </source>
</evidence>